<dbReference type="EMBL" id="CAFBQS010000045">
    <property type="protein sequence ID" value="CAB5061471.1"/>
    <property type="molecule type" value="Genomic_DNA"/>
</dbReference>
<keyword evidence="6 8" id="KW-1133">Transmembrane helix</keyword>
<dbReference type="NCBIfam" id="TIGR00688">
    <property type="entry name" value="rarD"/>
    <property type="match status" value="1"/>
</dbReference>
<feature type="transmembrane region" description="Helical" evidence="8">
    <location>
        <begin position="43"/>
        <end position="61"/>
    </location>
</feature>
<dbReference type="InterPro" id="IPR004626">
    <property type="entry name" value="RarD"/>
</dbReference>
<feature type="transmembrane region" description="Helical" evidence="8">
    <location>
        <begin position="129"/>
        <end position="146"/>
    </location>
</feature>
<dbReference type="Pfam" id="PF00892">
    <property type="entry name" value="EamA"/>
    <property type="match status" value="1"/>
</dbReference>
<feature type="transmembrane region" description="Helical" evidence="8">
    <location>
        <begin position="237"/>
        <end position="258"/>
    </location>
</feature>
<evidence type="ECO:0000256" key="5">
    <source>
        <dbReference type="ARBA" id="ARBA00022692"/>
    </source>
</evidence>
<dbReference type="AlphaFoldDB" id="A0A6J7U6N4"/>
<evidence type="ECO:0000256" key="2">
    <source>
        <dbReference type="ARBA" id="ARBA00007362"/>
    </source>
</evidence>
<accession>A0A6J7U6N4</accession>
<dbReference type="InterPro" id="IPR000620">
    <property type="entry name" value="EamA_dom"/>
</dbReference>
<feature type="transmembrane region" description="Helical" evidence="8">
    <location>
        <begin position="152"/>
        <end position="168"/>
    </location>
</feature>
<keyword evidence="7 8" id="KW-0472">Membrane</keyword>
<protein>
    <submittedName>
        <fullName evidence="10">Unannotated protein</fullName>
    </submittedName>
</protein>
<proteinExistence type="inferred from homology"/>
<dbReference type="PANTHER" id="PTHR22911">
    <property type="entry name" value="ACYL-MALONYL CONDENSING ENZYME-RELATED"/>
    <property type="match status" value="1"/>
</dbReference>
<dbReference type="GO" id="GO:0005886">
    <property type="term" value="C:plasma membrane"/>
    <property type="evidence" value="ECO:0007669"/>
    <property type="project" value="UniProtKB-SubCell"/>
</dbReference>
<feature type="domain" description="EamA" evidence="9">
    <location>
        <begin position="9"/>
        <end position="145"/>
    </location>
</feature>
<feature type="transmembrane region" description="Helical" evidence="8">
    <location>
        <begin position="180"/>
        <end position="198"/>
    </location>
</feature>
<evidence type="ECO:0000256" key="1">
    <source>
        <dbReference type="ARBA" id="ARBA00004651"/>
    </source>
</evidence>
<organism evidence="10">
    <name type="scientific">freshwater metagenome</name>
    <dbReference type="NCBI Taxonomy" id="449393"/>
    <lineage>
        <taxon>unclassified sequences</taxon>
        <taxon>metagenomes</taxon>
        <taxon>ecological metagenomes</taxon>
    </lineage>
</organism>
<feature type="transmembrane region" description="Helical" evidence="8">
    <location>
        <begin position="73"/>
        <end position="93"/>
    </location>
</feature>
<keyword evidence="5 8" id="KW-0812">Transmembrane</keyword>
<reference evidence="10" key="1">
    <citation type="submission" date="2020-05" db="EMBL/GenBank/DDBJ databases">
        <authorList>
            <person name="Chiriac C."/>
            <person name="Salcher M."/>
            <person name="Ghai R."/>
            <person name="Kavagutti S V."/>
        </authorList>
    </citation>
    <scope>NUCLEOTIDE SEQUENCE</scope>
</reference>
<feature type="transmembrane region" description="Helical" evidence="8">
    <location>
        <begin position="210"/>
        <end position="230"/>
    </location>
</feature>
<keyword evidence="4" id="KW-1003">Cell membrane</keyword>
<dbReference type="SUPFAM" id="SSF103481">
    <property type="entry name" value="Multidrug resistance efflux transporter EmrE"/>
    <property type="match status" value="2"/>
</dbReference>
<evidence type="ECO:0000256" key="3">
    <source>
        <dbReference type="ARBA" id="ARBA00022448"/>
    </source>
</evidence>
<evidence type="ECO:0000256" key="7">
    <source>
        <dbReference type="ARBA" id="ARBA00023136"/>
    </source>
</evidence>
<evidence type="ECO:0000259" key="9">
    <source>
        <dbReference type="Pfam" id="PF00892"/>
    </source>
</evidence>
<evidence type="ECO:0000256" key="4">
    <source>
        <dbReference type="ARBA" id="ARBA00022475"/>
    </source>
</evidence>
<dbReference type="PANTHER" id="PTHR22911:SF137">
    <property type="entry name" value="SOLUTE CARRIER FAMILY 35 MEMBER G2-RELATED"/>
    <property type="match status" value="1"/>
</dbReference>
<feature type="transmembrane region" description="Helical" evidence="8">
    <location>
        <begin position="12"/>
        <end position="31"/>
    </location>
</feature>
<comment type="similarity">
    <text evidence="2">Belongs to the EamA transporter family.</text>
</comment>
<dbReference type="InterPro" id="IPR037185">
    <property type="entry name" value="EmrE-like"/>
</dbReference>
<evidence type="ECO:0000313" key="10">
    <source>
        <dbReference type="EMBL" id="CAB5061471.1"/>
    </source>
</evidence>
<comment type="subcellular location">
    <subcellularLocation>
        <location evidence="1">Cell membrane</location>
        <topology evidence="1">Multi-pass membrane protein</topology>
    </subcellularLocation>
</comment>
<gene>
    <name evidence="10" type="ORF">UFOPK4366_00368</name>
</gene>
<evidence type="ECO:0000256" key="6">
    <source>
        <dbReference type="ARBA" id="ARBA00022989"/>
    </source>
</evidence>
<evidence type="ECO:0000256" key="8">
    <source>
        <dbReference type="SAM" id="Phobius"/>
    </source>
</evidence>
<sequence>MTTLTRYRTGLVYGVAAYVIWGLLPLYWGAMGKTKAFEIISHRAVWSLLVCFIALAFRKEFRSAFKALKNPRTLALLALTSGLLSANWAIYIWSVTVNRVVEASLGYYITPLVNVAFGVFMLREKMRPLQWAAVSVAAIGVAALTFDFGHLPWIAIGLAVSWGLYSVIKKSLPVTALQGLTVETLIAMFPTLTYLSMLQVSGDAAFGNSLWLSLGLAGAGIMTVAPLLFFNGSTVRLPLSVVGLLQYITPTIMFIIGVTVNGEAMPLARWIGFFAIWVALICLGSDLWKSGRASNQGIAQS</sequence>
<feature type="transmembrane region" description="Helical" evidence="8">
    <location>
        <begin position="270"/>
        <end position="288"/>
    </location>
</feature>
<feature type="transmembrane region" description="Helical" evidence="8">
    <location>
        <begin position="105"/>
        <end position="122"/>
    </location>
</feature>
<keyword evidence="3" id="KW-0813">Transport</keyword>
<name>A0A6J7U6N4_9ZZZZ</name>